<evidence type="ECO:0000259" key="9">
    <source>
        <dbReference type="PROSITE" id="PS50177"/>
    </source>
</evidence>
<dbReference type="InterPro" id="IPR030217">
    <property type="entry name" value="NXF_fam"/>
</dbReference>
<dbReference type="InterPro" id="IPR032710">
    <property type="entry name" value="NTF2-like_dom_sf"/>
</dbReference>
<feature type="compositionally biased region" description="Polar residues" evidence="8">
    <location>
        <begin position="160"/>
        <end position="189"/>
    </location>
</feature>
<dbReference type="PROSITE" id="PS51450">
    <property type="entry name" value="LRR"/>
    <property type="match status" value="2"/>
</dbReference>
<evidence type="ECO:0000313" key="10">
    <source>
        <dbReference type="RefSeq" id="XP_013172959.1"/>
    </source>
</evidence>
<evidence type="ECO:0000256" key="1">
    <source>
        <dbReference type="ARBA" id="ARBA00004123"/>
    </source>
</evidence>
<dbReference type="InterPro" id="IPR018222">
    <property type="entry name" value="Nuclear_transport_factor_2_euk"/>
</dbReference>
<evidence type="ECO:0000256" key="6">
    <source>
        <dbReference type="ARBA" id="ARBA00022816"/>
    </source>
</evidence>
<dbReference type="PROSITE" id="PS50177">
    <property type="entry name" value="NTF2_DOMAIN"/>
    <property type="match status" value="1"/>
</dbReference>
<organism evidence="10">
    <name type="scientific">Papilio xuthus</name>
    <name type="common">Asian swallowtail butterfly</name>
    <dbReference type="NCBI Taxonomy" id="66420"/>
    <lineage>
        <taxon>Eukaryota</taxon>
        <taxon>Metazoa</taxon>
        <taxon>Ecdysozoa</taxon>
        <taxon>Arthropoda</taxon>
        <taxon>Hexapoda</taxon>
        <taxon>Insecta</taxon>
        <taxon>Pterygota</taxon>
        <taxon>Neoptera</taxon>
        <taxon>Endopterygota</taxon>
        <taxon>Lepidoptera</taxon>
        <taxon>Glossata</taxon>
        <taxon>Ditrysia</taxon>
        <taxon>Papilionoidea</taxon>
        <taxon>Papilionidae</taxon>
        <taxon>Papilioninae</taxon>
        <taxon>Papilio</taxon>
    </lineage>
</organism>
<reference evidence="10" key="1">
    <citation type="submission" date="2025-08" db="UniProtKB">
        <authorList>
            <consortium name="RefSeq"/>
        </authorList>
    </citation>
    <scope>IDENTIFICATION</scope>
</reference>
<evidence type="ECO:0000256" key="2">
    <source>
        <dbReference type="ARBA" id="ARBA00009285"/>
    </source>
</evidence>
<dbReference type="Pfam" id="PF22602">
    <property type="entry name" value="NXF_NTF2"/>
    <property type="match status" value="1"/>
</dbReference>
<feature type="compositionally biased region" description="Polar residues" evidence="8">
    <location>
        <begin position="201"/>
        <end position="227"/>
    </location>
</feature>
<dbReference type="InterPro" id="IPR002075">
    <property type="entry name" value="NTF2_dom"/>
</dbReference>
<dbReference type="InterPro" id="IPR001611">
    <property type="entry name" value="Leu-rich_rpt"/>
</dbReference>
<keyword evidence="4" id="KW-0433">Leucine-rich repeat</keyword>
<comment type="subcellular location">
    <subcellularLocation>
        <location evidence="1">Nucleus</location>
    </subcellularLocation>
</comment>
<dbReference type="InterPro" id="IPR005637">
    <property type="entry name" value="TAP_C_dom"/>
</dbReference>
<dbReference type="Gene3D" id="3.80.10.10">
    <property type="entry name" value="Ribonuclease Inhibitor"/>
    <property type="match status" value="1"/>
</dbReference>
<dbReference type="RefSeq" id="XP_013172959.1">
    <property type="nucleotide sequence ID" value="XM_013317505.1"/>
</dbReference>
<dbReference type="PANTHER" id="PTHR10662:SF22">
    <property type="entry name" value="NUCLEAR RNA EXPORT FACTOR 1"/>
    <property type="match status" value="1"/>
</dbReference>
<dbReference type="GO" id="GO:0005634">
    <property type="term" value="C:nucleus"/>
    <property type="evidence" value="ECO:0007669"/>
    <property type="project" value="UniProtKB-SubCell"/>
</dbReference>
<dbReference type="Pfam" id="PF03943">
    <property type="entry name" value="TAP_C"/>
    <property type="match status" value="1"/>
</dbReference>
<keyword evidence="3" id="KW-0813">Transport</keyword>
<dbReference type="PANTHER" id="PTHR10662">
    <property type="entry name" value="NUCLEAR RNA EXPORT FACTOR"/>
    <property type="match status" value="1"/>
</dbReference>
<evidence type="ECO:0000256" key="8">
    <source>
        <dbReference type="SAM" id="MobiDB-lite"/>
    </source>
</evidence>
<dbReference type="SUPFAM" id="SSF46934">
    <property type="entry name" value="UBA-like"/>
    <property type="match status" value="1"/>
</dbReference>
<dbReference type="AlphaFoldDB" id="A0AAJ7EDH4"/>
<dbReference type="GO" id="GO:0016973">
    <property type="term" value="P:poly(A)+ mRNA export from nucleus"/>
    <property type="evidence" value="ECO:0007669"/>
    <property type="project" value="TreeGrafter"/>
</dbReference>
<evidence type="ECO:0000256" key="4">
    <source>
        <dbReference type="ARBA" id="ARBA00022614"/>
    </source>
</evidence>
<dbReference type="SUPFAM" id="SSF54427">
    <property type="entry name" value="NTF2-like"/>
    <property type="match status" value="1"/>
</dbReference>
<keyword evidence="5" id="KW-0677">Repeat</keyword>
<dbReference type="GO" id="GO:0003723">
    <property type="term" value="F:RNA binding"/>
    <property type="evidence" value="ECO:0007669"/>
    <property type="project" value="TreeGrafter"/>
</dbReference>
<evidence type="ECO:0000256" key="5">
    <source>
        <dbReference type="ARBA" id="ARBA00022737"/>
    </source>
</evidence>
<feature type="compositionally biased region" description="Basic and acidic residues" evidence="8">
    <location>
        <begin position="374"/>
        <end position="386"/>
    </location>
</feature>
<keyword evidence="7" id="KW-0539">Nucleus</keyword>
<keyword evidence="6" id="KW-0509">mRNA transport</keyword>
<dbReference type="SUPFAM" id="SSF52058">
    <property type="entry name" value="L domain-like"/>
    <property type="match status" value="1"/>
</dbReference>
<sequence length="999" mass="113745">MNVPLSKKQRYRARKKQRLLEQRKPFGLGYQGPLTKPQFQPYTIIHGNKNVTNTKDIAQQIVKKEITSEVIDMNASIKLEPDLTDDNSPSIPLAPTPAQITPQVLKKPSLNIQGKTQEKFKINQRQEEQPNNNQNKEENATLNEEKVETPNENQIEEQNKSMNTTDSHMNESTLNNQTQNQDKPANEVNSGSQIPVLMKQPLTNKNKADNISKNPVQTIPTLTNQSGKPKKIPNTPNPSINYQNIHHVPCPPMLNPGQYPAANLEMLYHSIYAAESGIPRSAFPSGVPMSFLLQQPNFGAIQPQFTGYRPINPGLLPHIMPMHDQRTNQPTFSQPQIYIDSNFPTNTSTYVNEVPLTVPSQPYSPSDLFTEDGEASKPNEEGRESSSPDLCKVGQRRLSAFERLGPLTQPKKPKLTINLSFNKEQAIREVVGEDESNKYVPVHMREDIINSSDEVVTTHLGNWPWKNPIVVRKSVGARASKSAMIMEQEQMEEVYERGNIFIQLTVKGYPNTWSKEDVLDTLLENLKGKCFVPCFIEFTPTECKFLVIRSRPALVAIHKLGFTARKDDVILHITIYDIDLDIKTINFLPKIVLRYLVMRGLENDTKLNLQEFTLQPDVSHFIYYPLNRTSNQIGIIDLHVAIVWNNLTHLVLSHNRMTSIEGFDLQHTTPLLQYLDISYNNIERITVLLNCRKLPLRSLTLEGNPLCTDYRDPTDYVKVAKMLFPMLLELDGIKIPINGDLPKIYKNYCDIEAKELVDKFLQTYFPILDMPPHERDLTGDMYDTNAILSFTSKSSLLSMTAWRRNRALFFFNRQTDDMIGGCISTVKKIVKFMKKLPNLQHDPTTFTVDVLSHSNTSTIITISGILKITTDSLAEDENMIAFNKTVLLHTNDGVEYKIHNDLLHWDLPSQEYLKQAFTKTAVPLSKKTLSVTLDTPPNTNTKDQLVNIFMNLTELDKPHSERYLAEKDWNIKEALQYFTEIVKLNPTTMNHTSSSELVT</sequence>
<feature type="region of interest" description="Disordered" evidence="8">
    <location>
        <begin position="201"/>
        <end position="235"/>
    </location>
</feature>
<dbReference type="InterPro" id="IPR032675">
    <property type="entry name" value="LRR_dom_sf"/>
</dbReference>
<dbReference type="KEGG" id="pxu:106121719"/>
<comment type="similarity">
    <text evidence="2">Belongs to the NXF family.</text>
</comment>
<feature type="region of interest" description="Disordered" evidence="8">
    <location>
        <begin position="81"/>
        <end position="111"/>
    </location>
</feature>
<protein>
    <submittedName>
        <fullName evidence="10">Uncharacterized protein LOC106121719 isoform X1</fullName>
    </submittedName>
</protein>
<feature type="compositionally biased region" description="Basic and acidic residues" evidence="8">
    <location>
        <begin position="135"/>
        <end position="149"/>
    </location>
</feature>
<name>A0AAJ7EDH4_PAPXU</name>
<dbReference type="InterPro" id="IPR009060">
    <property type="entry name" value="UBA-like_sf"/>
</dbReference>
<dbReference type="Proteomes" id="UP000694872">
    <property type="component" value="Unplaced"/>
</dbReference>
<gene>
    <name evidence="10" type="primary">LOC106121719</name>
</gene>
<evidence type="ECO:0000256" key="3">
    <source>
        <dbReference type="ARBA" id="ARBA00022448"/>
    </source>
</evidence>
<dbReference type="GeneID" id="106121719"/>
<dbReference type="InterPro" id="IPR057125">
    <property type="entry name" value="NXF1/2/3/5-like_LRR"/>
</dbReference>
<dbReference type="Gene3D" id="3.10.450.50">
    <property type="match status" value="1"/>
</dbReference>
<dbReference type="Pfam" id="PF24048">
    <property type="entry name" value="LRR_NXF1-5"/>
    <property type="match status" value="1"/>
</dbReference>
<evidence type="ECO:0000256" key="7">
    <source>
        <dbReference type="ARBA" id="ARBA00023242"/>
    </source>
</evidence>
<dbReference type="Gene3D" id="1.10.8.10">
    <property type="entry name" value="DNA helicase RuvA subunit, C-terminal domain"/>
    <property type="match status" value="1"/>
</dbReference>
<feature type="region of interest" description="Disordered" evidence="8">
    <location>
        <begin position="123"/>
        <end position="189"/>
    </location>
</feature>
<accession>A0AAJ7EDH4</accession>
<feature type="region of interest" description="Disordered" evidence="8">
    <location>
        <begin position="355"/>
        <end position="391"/>
    </location>
</feature>
<proteinExistence type="inferred from homology"/>
<feature type="domain" description="NTF2" evidence="9">
    <location>
        <begin position="756"/>
        <end position="905"/>
    </location>
</feature>